<dbReference type="SUPFAM" id="SSF53649">
    <property type="entry name" value="Alkaline phosphatase-like"/>
    <property type="match status" value="1"/>
</dbReference>
<keyword evidence="8 14" id="KW-0862">Zinc</keyword>
<keyword evidence="5" id="KW-0336">GPI-anchor</keyword>
<evidence type="ECO:0000256" key="8">
    <source>
        <dbReference type="ARBA" id="ARBA00022833"/>
    </source>
</evidence>
<dbReference type="Gene3D" id="3.40.720.10">
    <property type="entry name" value="Alkaline Phosphatase, subunit A"/>
    <property type="match status" value="1"/>
</dbReference>
<sequence length="571" mass="63358">MLDLRPMQVTGSFSLFLVICISIFKNVSGGIVINDEADKYSEYFKYQAQADISEDDPNYWQRVGLNELKYKLNKPLIKGEAKNVILFMGDGMSLTTITSSRIYKGQSKDRLKTEARGEQAHLAFENFPFTGLAKTYCVDQQTADSACSATAYLTGVKTNLGTIGVSSKITRKNCEGMKNPEYFTTSILKWAQDFGKLTGIITTTRVTHASPAGTYAHTTERDWECDADIKKDPNRLGQGCKDIATQLVKDEPGRRIRVIFGGGRSKFLPESSKDDEGYPGQRTDGVDLIKEWLLDKTNKTRKAKYIHTRGQLMDLDPNNTDYVLGLFSSDNFNYNLEKPDTQPTLAEMTRAAINILSQEKKGYFLFIEGGLIDIAHHNNTAAFALDETVEMSKAVEVAVNMTREKDTLIVVTADHAHTMTMSGYSRRNHNILGNSDQKDQNGQSYPTLSYANGPGARAPVINESTGQCQLTNPTTEEEFGNATFHYPALVPLVDETHGGDDVMVFARGPWSHLFTGSYEQNFIPIAMGFASRVGPNSKAATESSGWSMHQQSVPVITLTVMISVMYNSWLN</sequence>
<accession>A0A8D8TP16</accession>
<evidence type="ECO:0000256" key="16">
    <source>
        <dbReference type="SAM" id="MobiDB-lite"/>
    </source>
</evidence>
<comment type="similarity">
    <text evidence="2 15">Belongs to the alkaline phosphatase family.</text>
</comment>
<comment type="cofactor">
    <cofactor evidence="14">
        <name>Zn(2+)</name>
        <dbReference type="ChEBI" id="CHEBI:29105"/>
    </cofactor>
    <text evidence="14">Binds 2 Zn(2+) ions.</text>
</comment>
<evidence type="ECO:0000256" key="12">
    <source>
        <dbReference type="ARBA" id="ARBA00023288"/>
    </source>
</evidence>
<dbReference type="EC" id="3.1.3.1" evidence="3"/>
<name>A0A8D8TP16_9HEMI</name>
<evidence type="ECO:0000256" key="6">
    <source>
        <dbReference type="ARBA" id="ARBA00022723"/>
    </source>
</evidence>
<reference evidence="18" key="1">
    <citation type="submission" date="2021-05" db="EMBL/GenBank/DDBJ databases">
        <authorList>
            <person name="Alioto T."/>
            <person name="Alioto T."/>
            <person name="Gomez Garrido J."/>
        </authorList>
    </citation>
    <scope>NUCLEOTIDE SEQUENCE</scope>
</reference>
<evidence type="ECO:0000256" key="2">
    <source>
        <dbReference type="ARBA" id="ARBA00005984"/>
    </source>
</evidence>
<dbReference type="InterPro" id="IPR017850">
    <property type="entry name" value="Alkaline_phosphatase_core_sf"/>
</dbReference>
<keyword evidence="11" id="KW-0325">Glycoprotein</keyword>
<feature type="binding site" evidence="14">
    <location>
        <position position="373"/>
    </location>
    <ligand>
        <name>Zn(2+)</name>
        <dbReference type="ChEBI" id="CHEBI:29105"/>
        <label>2</label>
    </ligand>
</feature>
<keyword evidence="9 14" id="KW-0460">Magnesium</keyword>
<evidence type="ECO:0000313" key="18">
    <source>
        <dbReference type="EMBL" id="CAG6689595.1"/>
    </source>
</evidence>
<feature type="binding site" evidence="14">
    <location>
        <position position="210"/>
    </location>
    <ligand>
        <name>Mg(2+)</name>
        <dbReference type="ChEBI" id="CHEBI:18420"/>
    </ligand>
</feature>
<evidence type="ECO:0000256" key="5">
    <source>
        <dbReference type="ARBA" id="ARBA00022622"/>
    </source>
</evidence>
<evidence type="ECO:0000256" key="9">
    <source>
        <dbReference type="ARBA" id="ARBA00022842"/>
    </source>
</evidence>
<feature type="binding site" evidence="14">
    <location>
        <position position="90"/>
    </location>
    <ligand>
        <name>Mg(2+)</name>
        <dbReference type="ChEBI" id="CHEBI:18420"/>
    </ligand>
</feature>
<dbReference type="FunFam" id="3.40.720.10:FF:000008">
    <property type="entry name" value="Alkaline phosphatase"/>
    <property type="match status" value="1"/>
</dbReference>
<dbReference type="InterPro" id="IPR001952">
    <property type="entry name" value="Alkaline_phosphatase"/>
</dbReference>
<comment type="subcellular location">
    <subcellularLocation>
        <location evidence="1">Cell membrane</location>
        <topology evidence="1">Lipid-anchor</topology>
        <topology evidence="1">GPI-anchor</topology>
    </subcellularLocation>
</comment>
<proteinExistence type="inferred from homology"/>
<dbReference type="PANTHER" id="PTHR11596">
    <property type="entry name" value="ALKALINE PHOSPHATASE"/>
    <property type="match status" value="1"/>
</dbReference>
<dbReference type="GO" id="GO:0004035">
    <property type="term" value="F:alkaline phosphatase activity"/>
    <property type="evidence" value="ECO:0007669"/>
    <property type="project" value="UniProtKB-EC"/>
</dbReference>
<protein>
    <recommendedName>
        <fullName evidence="3">alkaline phosphatase</fullName>
        <ecNumber evidence="3">3.1.3.1</ecNumber>
    </recommendedName>
</protein>
<keyword evidence="17" id="KW-0732">Signal</keyword>
<evidence type="ECO:0000256" key="3">
    <source>
        <dbReference type="ARBA" id="ARBA00012647"/>
    </source>
</evidence>
<feature type="region of interest" description="Disordered" evidence="16">
    <location>
        <begin position="426"/>
        <end position="449"/>
    </location>
</feature>
<dbReference type="GO" id="GO:0046872">
    <property type="term" value="F:metal ion binding"/>
    <property type="evidence" value="ECO:0007669"/>
    <property type="project" value="UniProtKB-KW"/>
</dbReference>
<comment type="cofactor">
    <cofactor evidence="14">
        <name>Mg(2+)</name>
        <dbReference type="ChEBI" id="CHEBI:18420"/>
    </cofactor>
    <text evidence="14">Binds 1 Mg(2+) ion.</text>
</comment>
<feature type="binding site" evidence="14">
    <location>
        <position position="90"/>
    </location>
    <ligand>
        <name>Zn(2+)</name>
        <dbReference type="ChEBI" id="CHEBI:29105"/>
        <label>2</label>
    </ligand>
</feature>
<evidence type="ECO:0000256" key="4">
    <source>
        <dbReference type="ARBA" id="ARBA00022475"/>
    </source>
</evidence>
<evidence type="ECO:0000256" key="1">
    <source>
        <dbReference type="ARBA" id="ARBA00004609"/>
    </source>
</evidence>
<dbReference type="GO" id="GO:0098552">
    <property type="term" value="C:side of membrane"/>
    <property type="evidence" value="ECO:0007669"/>
    <property type="project" value="UniProtKB-KW"/>
</dbReference>
<keyword evidence="4" id="KW-1003">Cell membrane</keyword>
<evidence type="ECO:0000256" key="7">
    <source>
        <dbReference type="ARBA" id="ARBA00022801"/>
    </source>
</evidence>
<feature type="binding site" evidence="14">
    <location>
        <position position="377"/>
    </location>
    <ligand>
        <name>Zn(2+)</name>
        <dbReference type="ChEBI" id="CHEBI:29105"/>
        <label>2</label>
    </ligand>
</feature>
<evidence type="ECO:0000256" key="13">
    <source>
        <dbReference type="PIRSR" id="PIRSR601952-1"/>
    </source>
</evidence>
<dbReference type="PANTHER" id="PTHR11596:SF91">
    <property type="entry name" value="ALKALINE PHOSPHATASE-RELATED"/>
    <property type="match status" value="1"/>
</dbReference>
<feature type="binding site" evidence="14">
    <location>
        <position position="415"/>
    </location>
    <ligand>
        <name>Zn(2+)</name>
        <dbReference type="ChEBI" id="CHEBI:29105"/>
        <label>2</label>
    </ligand>
</feature>
<evidence type="ECO:0000256" key="11">
    <source>
        <dbReference type="ARBA" id="ARBA00023180"/>
    </source>
</evidence>
<dbReference type="Pfam" id="PF00245">
    <property type="entry name" value="Alk_phosphatase"/>
    <property type="match status" value="1"/>
</dbReference>
<dbReference type="PRINTS" id="PR00113">
    <property type="entry name" value="ALKPHPHTASE"/>
</dbReference>
<evidence type="ECO:0000256" key="10">
    <source>
        <dbReference type="ARBA" id="ARBA00023136"/>
    </source>
</evidence>
<keyword evidence="12" id="KW-0449">Lipoprotein</keyword>
<keyword evidence="7" id="KW-0378">Hydrolase</keyword>
<feature type="binding site" evidence="14">
    <location>
        <position position="208"/>
    </location>
    <ligand>
        <name>Mg(2+)</name>
        <dbReference type="ChEBI" id="CHEBI:18420"/>
    </ligand>
</feature>
<organism evidence="18">
    <name type="scientific">Cacopsylla melanoneura</name>
    <dbReference type="NCBI Taxonomy" id="428564"/>
    <lineage>
        <taxon>Eukaryota</taxon>
        <taxon>Metazoa</taxon>
        <taxon>Ecdysozoa</taxon>
        <taxon>Arthropoda</taxon>
        <taxon>Hexapoda</taxon>
        <taxon>Insecta</taxon>
        <taxon>Pterygota</taxon>
        <taxon>Neoptera</taxon>
        <taxon>Paraneoptera</taxon>
        <taxon>Hemiptera</taxon>
        <taxon>Sternorrhyncha</taxon>
        <taxon>Psylloidea</taxon>
        <taxon>Psyllidae</taxon>
        <taxon>Psyllinae</taxon>
        <taxon>Cacopsylla</taxon>
    </lineage>
</organism>
<dbReference type="SMART" id="SM00098">
    <property type="entry name" value="alkPPc"/>
    <property type="match status" value="1"/>
</dbReference>
<feature type="binding site" evidence="14">
    <location>
        <position position="368"/>
    </location>
    <ligand>
        <name>Mg(2+)</name>
        <dbReference type="ChEBI" id="CHEBI:18420"/>
    </ligand>
</feature>
<dbReference type="AlphaFoldDB" id="A0A8D8TP16"/>
<keyword evidence="6 14" id="KW-0479">Metal-binding</keyword>
<keyword evidence="10" id="KW-0472">Membrane</keyword>
<feature type="binding site" evidence="14">
    <location>
        <position position="497"/>
    </location>
    <ligand>
        <name>Zn(2+)</name>
        <dbReference type="ChEBI" id="CHEBI:29105"/>
        <label>2</label>
    </ligand>
</feature>
<dbReference type="EMBL" id="HBUF01293102">
    <property type="protein sequence ID" value="CAG6689595.1"/>
    <property type="molecule type" value="Transcribed_RNA"/>
</dbReference>
<feature type="chain" id="PRO_5034602747" description="alkaline phosphatase" evidence="17">
    <location>
        <begin position="30"/>
        <end position="571"/>
    </location>
</feature>
<dbReference type="GO" id="GO:0005886">
    <property type="term" value="C:plasma membrane"/>
    <property type="evidence" value="ECO:0007669"/>
    <property type="project" value="UniProtKB-SubCell"/>
</dbReference>
<dbReference type="CDD" id="cd16012">
    <property type="entry name" value="ALP"/>
    <property type="match status" value="1"/>
</dbReference>
<evidence type="ECO:0000256" key="17">
    <source>
        <dbReference type="SAM" id="SignalP"/>
    </source>
</evidence>
<feature type="binding site" evidence="14">
    <location>
        <position position="414"/>
    </location>
    <ligand>
        <name>Zn(2+)</name>
        <dbReference type="ChEBI" id="CHEBI:29105"/>
        <label>2</label>
    </ligand>
</feature>
<evidence type="ECO:0000256" key="15">
    <source>
        <dbReference type="RuleBase" id="RU003946"/>
    </source>
</evidence>
<feature type="signal peptide" evidence="17">
    <location>
        <begin position="1"/>
        <end position="29"/>
    </location>
</feature>
<feature type="active site" description="Phosphoserine intermediate" evidence="13">
    <location>
        <position position="145"/>
    </location>
</feature>
<evidence type="ECO:0000256" key="14">
    <source>
        <dbReference type="PIRSR" id="PIRSR601952-2"/>
    </source>
</evidence>